<dbReference type="CDD" id="cd06259">
    <property type="entry name" value="YdcF-like"/>
    <property type="match status" value="1"/>
</dbReference>
<evidence type="ECO:0000313" key="3">
    <source>
        <dbReference type="EMBL" id="SEN31236.1"/>
    </source>
</evidence>
<organism evidence="3 4">
    <name type="scientific">Brachymonas denitrificans DSM 15123</name>
    <dbReference type="NCBI Taxonomy" id="1121117"/>
    <lineage>
        <taxon>Bacteria</taxon>
        <taxon>Pseudomonadati</taxon>
        <taxon>Pseudomonadota</taxon>
        <taxon>Betaproteobacteria</taxon>
        <taxon>Burkholderiales</taxon>
        <taxon>Comamonadaceae</taxon>
        <taxon>Brachymonas</taxon>
    </lineage>
</organism>
<dbReference type="InterPro" id="IPR003848">
    <property type="entry name" value="DUF218"/>
</dbReference>
<dbReference type="InterPro" id="IPR051599">
    <property type="entry name" value="Cell_Envelope_Assoc"/>
</dbReference>
<evidence type="ECO:0000259" key="2">
    <source>
        <dbReference type="Pfam" id="PF02698"/>
    </source>
</evidence>
<keyword evidence="1" id="KW-0472">Membrane</keyword>
<sequence>MILSVIGMPDVSAWLMSLGAWKPVLTALVMPPLSPLLMLLAGFWLLWRARPAVSWPGRMVVLAGFGALWLLSCQSVAVWLDRALLPQYPAVTPAQLQQQQAQAVVVLGGGITLDAPEYAGPQLNAMSMERLRYGAMLARQLQVPLGYAGGVGWGNADKPTAGTLSAPRPALAEAVIAEQVAPHTYGVPVTLADSQSRDTRENGENMARLLRQRGITRVALVSHAWHLPRSLQAFAGKGLTVIPAPMGFTGPYERPLLDALPSGHGLAASRRVLREWLGLQLS</sequence>
<dbReference type="GO" id="GO:0043164">
    <property type="term" value="P:Gram-negative-bacterium-type cell wall biogenesis"/>
    <property type="evidence" value="ECO:0007669"/>
    <property type="project" value="TreeGrafter"/>
</dbReference>
<dbReference type="GO" id="GO:0005886">
    <property type="term" value="C:plasma membrane"/>
    <property type="evidence" value="ECO:0007669"/>
    <property type="project" value="TreeGrafter"/>
</dbReference>
<dbReference type="RefSeq" id="WP_234969985.1">
    <property type="nucleotide sequence ID" value="NZ_FOCW01000001.1"/>
</dbReference>
<dbReference type="GO" id="GO:0000270">
    <property type="term" value="P:peptidoglycan metabolic process"/>
    <property type="evidence" value="ECO:0007669"/>
    <property type="project" value="TreeGrafter"/>
</dbReference>
<name>A0A1H8FHX2_9BURK</name>
<feature type="transmembrane region" description="Helical" evidence="1">
    <location>
        <begin position="59"/>
        <end position="80"/>
    </location>
</feature>
<reference evidence="3 4" key="1">
    <citation type="submission" date="2016-10" db="EMBL/GenBank/DDBJ databases">
        <authorList>
            <person name="de Groot N.N."/>
        </authorList>
    </citation>
    <scope>NUCLEOTIDE SEQUENCE [LARGE SCALE GENOMIC DNA]</scope>
    <source>
        <strain evidence="3 4">DSM 15123</strain>
    </source>
</reference>
<keyword evidence="1" id="KW-0812">Transmembrane</keyword>
<evidence type="ECO:0000313" key="4">
    <source>
        <dbReference type="Proteomes" id="UP000199531"/>
    </source>
</evidence>
<dbReference type="Gene3D" id="3.40.50.620">
    <property type="entry name" value="HUPs"/>
    <property type="match status" value="1"/>
</dbReference>
<dbReference type="PANTHER" id="PTHR30336">
    <property type="entry name" value="INNER MEMBRANE PROTEIN, PROBABLE PERMEASE"/>
    <property type="match status" value="1"/>
</dbReference>
<dbReference type="Proteomes" id="UP000199531">
    <property type="component" value="Unassembled WGS sequence"/>
</dbReference>
<feature type="domain" description="DUF218" evidence="2">
    <location>
        <begin position="102"/>
        <end position="278"/>
    </location>
</feature>
<gene>
    <name evidence="3" type="ORF">SAMN02745977_01061</name>
</gene>
<evidence type="ECO:0000256" key="1">
    <source>
        <dbReference type="SAM" id="Phobius"/>
    </source>
</evidence>
<proteinExistence type="predicted"/>
<feature type="transmembrane region" description="Helical" evidence="1">
    <location>
        <begin position="24"/>
        <end position="47"/>
    </location>
</feature>
<accession>A0A1H8FHX2</accession>
<protein>
    <submittedName>
        <fullName evidence="3">Uncharacterized SAM-binding protein YcdF, DUF218 family</fullName>
    </submittedName>
</protein>
<keyword evidence="4" id="KW-1185">Reference proteome</keyword>
<dbReference type="EMBL" id="FOCW01000001">
    <property type="protein sequence ID" value="SEN31236.1"/>
    <property type="molecule type" value="Genomic_DNA"/>
</dbReference>
<dbReference type="STRING" id="1121117.SAMN02745977_01061"/>
<dbReference type="Pfam" id="PF02698">
    <property type="entry name" value="DUF218"/>
    <property type="match status" value="1"/>
</dbReference>
<dbReference type="InterPro" id="IPR014729">
    <property type="entry name" value="Rossmann-like_a/b/a_fold"/>
</dbReference>
<dbReference type="AlphaFoldDB" id="A0A1H8FHX2"/>
<keyword evidence="1" id="KW-1133">Transmembrane helix</keyword>
<dbReference type="PANTHER" id="PTHR30336:SF4">
    <property type="entry name" value="ENVELOPE BIOGENESIS FACTOR ELYC"/>
    <property type="match status" value="1"/>
</dbReference>